<dbReference type="PRINTS" id="PR00038">
    <property type="entry name" value="HTHLUXR"/>
</dbReference>
<keyword evidence="3" id="KW-0238">DNA-binding</keyword>
<feature type="modified residue" description="4-aspartylphosphate" evidence="5">
    <location>
        <position position="57"/>
    </location>
</feature>
<dbReference type="PROSITE" id="PS00622">
    <property type="entry name" value="HTH_LUXR_1"/>
    <property type="match status" value="1"/>
</dbReference>
<keyword evidence="2" id="KW-0805">Transcription regulation</keyword>
<dbReference type="RefSeq" id="WP_039450034.1">
    <property type="nucleotide sequence ID" value="NZ_CP043329.1"/>
</dbReference>
<protein>
    <submittedName>
        <fullName evidence="8">Response regulator transcription factor</fullName>
    </submittedName>
</protein>
<organism evidence="8 9">
    <name type="scientific">Pedobacter aquae</name>
    <dbReference type="NCBI Taxonomy" id="2605747"/>
    <lineage>
        <taxon>Bacteria</taxon>
        <taxon>Pseudomonadati</taxon>
        <taxon>Bacteroidota</taxon>
        <taxon>Sphingobacteriia</taxon>
        <taxon>Sphingobacteriales</taxon>
        <taxon>Sphingobacteriaceae</taxon>
        <taxon>Pedobacter</taxon>
    </lineage>
</organism>
<dbReference type="InterPro" id="IPR001789">
    <property type="entry name" value="Sig_transdc_resp-reg_receiver"/>
</dbReference>
<evidence type="ECO:0000256" key="1">
    <source>
        <dbReference type="ARBA" id="ARBA00022553"/>
    </source>
</evidence>
<dbReference type="PANTHER" id="PTHR43214">
    <property type="entry name" value="TWO-COMPONENT RESPONSE REGULATOR"/>
    <property type="match status" value="1"/>
</dbReference>
<dbReference type="InterPro" id="IPR058245">
    <property type="entry name" value="NreC/VraR/RcsB-like_REC"/>
</dbReference>
<name>A0A5C0VLI1_9SPHI</name>
<dbReference type="KEGG" id="pej:FYC62_15955"/>
<evidence type="ECO:0000256" key="4">
    <source>
        <dbReference type="ARBA" id="ARBA00023163"/>
    </source>
</evidence>
<gene>
    <name evidence="8" type="ORF">FYC62_15955</name>
</gene>
<evidence type="ECO:0000256" key="2">
    <source>
        <dbReference type="ARBA" id="ARBA00023015"/>
    </source>
</evidence>
<dbReference type="PROSITE" id="PS50043">
    <property type="entry name" value="HTH_LUXR_2"/>
    <property type="match status" value="1"/>
</dbReference>
<evidence type="ECO:0000313" key="9">
    <source>
        <dbReference type="Proteomes" id="UP000323653"/>
    </source>
</evidence>
<dbReference type="InterPro" id="IPR039420">
    <property type="entry name" value="WalR-like"/>
</dbReference>
<dbReference type="SUPFAM" id="SSF52172">
    <property type="entry name" value="CheY-like"/>
    <property type="match status" value="1"/>
</dbReference>
<dbReference type="Pfam" id="PF00196">
    <property type="entry name" value="GerE"/>
    <property type="match status" value="1"/>
</dbReference>
<proteinExistence type="predicted"/>
<dbReference type="PANTHER" id="PTHR43214:SF24">
    <property type="entry name" value="TRANSCRIPTIONAL REGULATORY PROTEIN NARL-RELATED"/>
    <property type="match status" value="1"/>
</dbReference>
<dbReference type="CDD" id="cd06170">
    <property type="entry name" value="LuxR_C_like"/>
    <property type="match status" value="1"/>
</dbReference>
<dbReference type="Proteomes" id="UP000323653">
    <property type="component" value="Chromosome"/>
</dbReference>
<dbReference type="InterPro" id="IPR011006">
    <property type="entry name" value="CheY-like_superfamily"/>
</dbReference>
<feature type="domain" description="HTH luxR-type" evidence="6">
    <location>
        <begin position="142"/>
        <end position="207"/>
    </location>
</feature>
<dbReference type="InterPro" id="IPR016032">
    <property type="entry name" value="Sig_transdc_resp-reg_C-effctor"/>
</dbReference>
<dbReference type="Pfam" id="PF00072">
    <property type="entry name" value="Response_reg"/>
    <property type="match status" value="1"/>
</dbReference>
<dbReference type="SUPFAM" id="SSF46894">
    <property type="entry name" value="C-terminal effector domain of the bipartite response regulators"/>
    <property type="match status" value="1"/>
</dbReference>
<reference evidence="8 9" key="1">
    <citation type="submission" date="2019-08" db="EMBL/GenBank/DDBJ databases">
        <title>Pedobacter sp. nov., isolated from Han river, South Korea.</title>
        <authorList>
            <person name="Lee D.-H."/>
            <person name="Kim Y.-S."/>
            <person name="Hwang E.-M."/>
            <person name="Le Tran T.C."/>
            <person name="Cha C.-J."/>
        </authorList>
    </citation>
    <scope>NUCLEOTIDE SEQUENCE [LARGE SCALE GENOMIC DNA]</scope>
    <source>
        <strain evidence="8 9">CJ43</strain>
    </source>
</reference>
<dbReference type="Gene3D" id="3.40.50.2300">
    <property type="match status" value="1"/>
</dbReference>
<evidence type="ECO:0000313" key="8">
    <source>
        <dbReference type="EMBL" id="QEK52999.1"/>
    </source>
</evidence>
<keyword evidence="1 5" id="KW-0597">Phosphoprotein</keyword>
<keyword evidence="4" id="KW-0804">Transcription</keyword>
<dbReference type="AlphaFoldDB" id="A0A5C0VLI1"/>
<dbReference type="PROSITE" id="PS50110">
    <property type="entry name" value="RESPONSE_REGULATORY"/>
    <property type="match status" value="1"/>
</dbReference>
<dbReference type="GO" id="GO:0003677">
    <property type="term" value="F:DNA binding"/>
    <property type="evidence" value="ECO:0007669"/>
    <property type="project" value="UniProtKB-KW"/>
</dbReference>
<dbReference type="CDD" id="cd17535">
    <property type="entry name" value="REC_NarL-like"/>
    <property type="match status" value="1"/>
</dbReference>
<dbReference type="GO" id="GO:0000160">
    <property type="term" value="P:phosphorelay signal transduction system"/>
    <property type="evidence" value="ECO:0007669"/>
    <property type="project" value="InterPro"/>
</dbReference>
<dbReference type="SMART" id="SM00448">
    <property type="entry name" value="REC"/>
    <property type="match status" value="1"/>
</dbReference>
<feature type="domain" description="Response regulatory" evidence="7">
    <location>
        <begin position="6"/>
        <end position="122"/>
    </location>
</feature>
<sequence>MNLQKEIIIIEDNCDVSKGFELLINSSENYRVIAVYDNCEDAIKNIKKLRPDIILMDIDLPGMSGIEGTSIIKNKYPKIDIIMITVFENSERVFEAMCAGAIGYLTKNNGYQELIKALDEASKGGAPMSANIARMIVKSFEKNVIENPLSKKETVVLTQLAEGKSYKSIAVNLDISVDTVKFHIKNIYIKLQVNNKEDAIARAKEFKYI</sequence>
<dbReference type="GO" id="GO:0006355">
    <property type="term" value="P:regulation of DNA-templated transcription"/>
    <property type="evidence" value="ECO:0007669"/>
    <property type="project" value="InterPro"/>
</dbReference>
<dbReference type="EMBL" id="CP043329">
    <property type="protein sequence ID" value="QEK52999.1"/>
    <property type="molecule type" value="Genomic_DNA"/>
</dbReference>
<evidence type="ECO:0000256" key="5">
    <source>
        <dbReference type="PROSITE-ProRule" id="PRU00169"/>
    </source>
</evidence>
<evidence type="ECO:0000259" key="6">
    <source>
        <dbReference type="PROSITE" id="PS50043"/>
    </source>
</evidence>
<evidence type="ECO:0000256" key="3">
    <source>
        <dbReference type="ARBA" id="ARBA00023125"/>
    </source>
</evidence>
<evidence type="ECO:0000259" key="7">
    <source>
        <dbReference type="PROSITE" id="PS50110"/>
    </source>
</evidence>
<accession>A0A5C0VLI1</accession>
<dbReference type="SMART" id="SM00421">
    <property type="entry name" value="HTH_LUXR"/>
    <property type="match status" value="1"/>
</dbReference>
<keyword evidence="9" id="KW-1185">Reference proteome</keyword>
<dbReference type="InterPro" id="IPR000792">
    <property type="entry name" value="Tscrpt_reg_LuxR_C"/>
</dbReference>